<dbReference type="Proteomes" id="UP000249590">
    <property type="component" value="Unassembled WGS sequence"/>
</dbReference>
<dbReference type="SUPFAM" id="SSF53850">
    <property type="entry name" value="Periplasmic binding protein-like II"/>
    <property type="match status" value="1"/>
</dbReference>
<organism evidence="2 3">
    <name type="scientific">Acuticoccus sediminis</name>
    <dbReference type="NCBI Taxonomy" id="2184697"/>
    <lineage>
        <taxon>Bacteria</taxon>
        <taxon>Pseudomonadati</taxon>
        <taxon>Pseudomonadota</taxon>
        <taxon>Alphaproteobacteria</taxon>
        <taxon>Hyphomicrobiales</taxon>
        <taxon>Amorphaceae</taxon>
        <taxon>Acuticoccus</taxon>
    </lineage>
</organism>
<keyword evidence="1" id="KW-0472">Membrane</keyword>
<evidence type="ECO:0000313" key="3">
    <source>
        <dbReference type="Proteomes" id="UP000249590"/>
    </source>
</evidence>
<keyword evidence="1" id="KW-0812">Transmembrane</keyword>
<sequence>MGNGPVRSAGLPVAHFSSTLPHSSSLRTSRTSMISRPLLYSLVAVLALAIGGALAWWELDTGGPATLRLSAGTSGGTYAVFGEVLARSLDPSDVADIVSMPSAGASQNAKRIHDGEADLGLIQGDTPVAGNVTVMARLFPEAFHLVAREGAGIESVHDLRGKTVGLMPPGAGSNGLFDRLLAHYEVPHDSLTIIHGSLSDHAESIRKGEIDAFFMVVALGNQTIQDIIKSTPTQLVAIDQAEAMALFDPALEAKMVPVGTYSGDRPVPNRPIPVVSVRSLLAVGRQVPEATVEAVTRALFERRQAMVRQLPQAAFITAPTEEERLAFGVHPGADRYYRQDDPIFIVEYAEPLALGVTALALLASGLWQARIWLANARKNRADHYNLEIVELVSRIEEAKSDSEYDQIRLDLFALFERVIVDLDLDRIEEKSLLSFSFAWQAAASTLNHRQLLLRSDRTTRAPEPLPVV</sequence>
<name>A0A8B2P1D0_9HYPH</name>
<dbReference type="NCBIfam" id="TIGR02122">
    <property type="entry name" value="TRAP_TAXI"/>
    <property type="match status" value="1"/>
</dbReference>
<comment type="caution">
    <text evidence="2">The sequence shown here is derived from an EMBL/GenBank/DDBJ whole genome shotgun (WGS) entry which is preliminary data.</text>
</comment>
<keyword evidence="3" id="KW-1185">Reference proteome</keyword>
<dbReference type="Pfam" id="PF16868">
    <property type="entry name" value="NMT1_3"/>
    <property type="match status" value="1"/>
</dbReference>
<dbReference type="Gene3D" id="3.40.190.10">
    <property type="entry name" value="Periplasmic binding protein-like II"/>
    <property type="match status" value="2"/>
</dbReference>
<feature type="transmembrane region" description="Helical" evidence="1">
    <location>
        <begin position="37"/>
        <end position="57"/>
    </location>
</feature>
<evidence type="ECO:0000313" key="2">
    <source>
        <dbReference type="EMBL" id="RAI03966.1"/>
    </source>
</evidence>
<dbReference type="AlphaFoldDB" id="A0A8B2P1D0"/>
<accession>A0A8B2P1D0</accession>
<keyword evidence="1" id="KW-1133">Transmembrane helix</keyword>
<proteinExistence type="predicted"/>
<dbReference type="PANTHER" id="PTHR42941:SF1">
    <property type="entry name" value="SLL1037 PROTEIN"/>
    <property type="match status" value="1"/>
</dbReference>
<dbReference type="PANTHER" id="PTHR42941">
    <property type="entry name" value="SLL1037 PROTEIN"/>
    <property type="match status" value="1"/>
</dbReference>
<dbReference type="EMBL" id="QHHQ01000001">
    <property type="protein sequence ID" value="RAI03966.1"/>
    <property type="molecule type" value="Genomic_DNA"/>
</dbReference>
<reference evidence="2 3" key="1">
    <citation type="submission" date="2018-05" db="EMBL/GenBank/DDBJ databases">
        <title>Acuticoccus sediminis sp. nov., isolated from deep-sea sediment of Indian Ocean.</title>
        <authorList>
            <person name="Liu X."/>
            <person name="Lai Q."/>
            <person name="Du Y."/>
            <person name="Sun F."/>
            <person name="Zhang X."/>
            <person name="Wang S."/>
            <person name="Shao Z."/>
        </authorList>
    </citation>
    <scope>NUCLEOTIDE SEQUENCE [LARGE SCALE GENOMIC DNA]</scope>
    <source>
        <strain evidence="2 3">PTG4-2</strain>
    </source>
</reference>
<protein>
    <submittedName>
        <fullName evidence="2">C4-dicarboxylate ABC transporter substrate-binding protein</fullName>
    </submittedName>
</protein>
<evidence type="ECO:0000256" key="1">
    <source>
        <dbReference type="SAM" id="Phobius"/>
    </source>
</evidence>
<gene>
    <name evidence="2" type="ORF">DLJ53_05730</name>
</gene>
<dbReference type="InterPro" id="IPR011852">
    <property type="entry name" value="TRAP_TAXI"/>
</dbReference>